<dbReference type="Proteomes" id="UP000241462">
    <property type="component" value="Unassembled WGS sequence"/>
</dbReference>
<dbReference type="EMBL" id="KZ678557">
    <property type="protein sequence ID" value="PSR79725.1"/>
    <property type="molecule type" value="Genomic_DNA"/>
</dbReference>
<keyword evidence="3" id="KW-1185">Reference proteome</keyword>
<evidence type="ECO:0000313" key="2">
    <source>
        <dbReference type="EMBL" id="PSR79725.1"/>
    </source>
</evidence>
<organism evidence="2 3">
    <name type="scientific">Coniella lustricola</name>
    <dbReference type="NCBI Taxonomy" id="2025994"/>
    <lineage>
        <taxon>Eukaryota</taxon>
        <taxon>Fungi</taxon>
        <taxon>Dikarya</taxon>
        <taxon>Ascomycota</taxon>
        <taxon>Pezizomycotina</taxon>
        <taxon>Sordariomycetes</taxon>
        <taxon>Sordariomycetidae</taxon>
        <taxon>Diaporthales</taxon>
        <taxon>Schizoparmaceae</taxon>
        <taxon>Coniella</taxon>
    </lineage>
</organism>
<gene>
    <name evidence="2" type="ORF">BD289DRAFT_355431</name>
</gene>
<dbReference type="AlphaFoldDB" id="A0A2T2ZYR1"/>
<evidence type="ECO:0000259" key="1">
    <source>
        <dbReference type="Pfam" id="PF10056"/>
    </source>
</evidence>
<dbReference type="InterPro" id="IPR018744">
    <property type="entry name" value="DUF2293"/>
</dbReference>
<dbReference type="PANTHER" id="PTHR38113">
    <property type="match status" value="1"/>
</dbReference>
<proteinExistence type="predicted"/>
<name>A0A2T2ZYR1_9PEZI</name>
<accession>A0A2T2ZYR1</accession>
<dbReference type="PANTHER" id="PTHR38113:SF2">
    <property type="entry name" value="DUF2293 DOMAIN-CONTAINING PROTEIN"/>
    <property type="match status" value="1"/>
</dbReference>
<reference evidence="2 3" key="1">
    <citation type="journal article" date="2018" name="Mycol. Prog.">
        <title>Coniella lustricola, a new species from submerged detritus.</title>
        <authorList>
            <person name="Raudabaugh D.B."/>
            <person name="Iturriaga T."/>
            <person name="Carver A."/>
            <person name="Mondo S."/>
            <person name="Pangilinan J."/>
            <person name="Lipzen A."/>
            <person name="He G."/>
            <person name="Amirebrahimi M."/>
            <person name="Grigoriev I.V."/>
            <person name="Miller A.N."/>
        </authorList>
    </citation>
    <scope>NUCLEOTIDE SEQUENCE [LARGE SCALE GENOMIC DNA]</scope>
    <source>
        <strain evidence="2 3">B22-T-1</strain>
    </source>
</reference>
<feature type="non-terminal residue" evidence="2">
    <location>
        <position position="165"/>
    </location>
</feature>
<feature type="non-terminal residue" evidence="2">
    <location>
        <position position="1"/>
    </location>
</feature>
<sequence length="165" mass="18662">LPRGYSFVRKGNVYITANCRRQTQASSQTVYIVLGRGKKQLGIAVPTPILVQVRQDEADTRDARATNVQRRDQSIHDDFEAVLRREFPSMPPKSLPKVLHTALQKRKGKVGRTGTLSDRDKAYLAVRAHIRHSETPYEQLMETGLEKEQARNMVAPQVDAIAQAW</sequence>
<dbReference type="InParanoid" id="A0A2T2ZYR1"/>
<evidence type="ECO:0000313" key="3">
    <source>
        <dbReference type="Proteomes" id="UP000241462"/>
    </source>
</evidence>
<protein>
    <recommendedName>
        <fullName evidence="1">DUF2293 domain-containing protein</fullName>
    </recommendedName>
</protein>
<feature type="domain" description="DUF2293" evidence="1">
    <location>
        <begin position="83"/>
        <end position="165"/>
    </location>
</feature>
<dbReference type="Pfam" id="PF10056">
    <property type="entry name" value="DUF2293"/>
    <property type="match status" value="1"/>
</dbReference>
<dbReference type="OrthoDB" id="5381833at2759"/>